<dbReference type="EMBL" id="MCFL01000011">
    <property type="protein sequence ID" value="ORZ37894.1"/>
    <property type="molecule type" value="Genomic_DNA"/>
</dbReference>
<evidence type="ECO:0000256" key="1">
    <source>
        <dbReference type="ARBA" id="ARBA00031966"/>
    </source>
</evidence>
<dbReference type="PRINTS" id="PR00867">
    <property type="entry name" value="DNAPOLG"/>
</dbReference>
<gene>
    <name evidence="4" type="ORF">BCR44DRAFT_1497890</name>
</gene>
<dbReference type="Proteomes" id="UP000193411">
    <property type="component" value="Unassembled WGS sequence"/>
</dbReference>
<dbReference type="InterPro" id="IPR012337">
    <property type="entry name" value="RNaseH-like_sf"/>
</dbReference>
<evidence type="ECO:0000259" key="3">
    <source>
        <dbReference type="SMART" id="SM00482"/>
    </source>
</evidence>
<reference evidence="4 5" key="1">
    <citation type="submission" date="2016-07" db="EMBL/GenBank/DDBJ databases">
        <title>Pervasive Adenine N6-methylation of Active Genes in Fungi.</title>
        <authorList>
            <consortium name="DOE Joint Genome Institute"/>
            <person name="Mondo S.J."/>
            <person name="Dannebaum R.O."/>
            <person name="Kuo R.C."/>
            <person name="Labutti K."/>
            <person name="Haridas S."/>
            <person name="Kuo A."/>
            <person name="Salamov A."/>
            <person name="Ahrendt S.R."/>
            <person name="Lipzen A."/>
            <person name="Sullivan W."/>
            <person name="Andreopoulos W.B."/>
            <person name="Clum A."/>
            <person name="Lindquist E."/>
            <person name="Daum C."/>
            <person name="Ramamoorthy G.K."/>
            <person name="Gryganskyi A."/>
            <person name="Culley D."/>
            <person name="Magnuson J.K."/>
            <person name="James T.Y."/>
            <person name="O'Malley M.A."/>
            <person name="Stajich J.E."/>
            <person name="Spatafora J.W."/>
            <person name="Visel A."/>
            <person name="Grigoriev I.V."/>
        </authorList>
    </citation>
    <scope>NUCLEOTIDE SEQUENCE [LARGE SCALE GENOMIC DNA]</scope>
    <source>
        <strain evidence="4 5">PL171</strain>
    </source>
</reference>
<dbReference type="GO" id="GO:0006264">
    <property type="term" value="P:mitochondrial DNA replication"/>
    <property type="evidence" value="ECO:0007669"/>
    <property type="project" value="TreeGrafter"/>
</dbReference>
<dbReference type="SUPFAM" id="SSF56672">
    <property type="entry name" value="DNA/RNA polymerases"/>
    <property type="match status" value="1"/>
</dbReference>
<dbReference type="Gene3D" id="3.30.70.370">
    <property type="match status" value="1"/>
</dbReference>
<dbReference type="InterPro" id="IPR001098">
    <property type="entry name" value="DNA-dir_DNA_pol_A_palm_dom"/>
</dbReference>
<feature type="compositionally biased region" description="Low complexity" evidence="2">
    <location>
        <begin position="14"/>
        <end position="25"/>
    </location>
</feature>
<dbReference type="SMART" id="SM00482">
    <property type="entry name" value="POLAc"/>
    <property type="match status" value="1"/>
</dbReference>
<evidence type="ECO:0000256" key="2">
    <source>
        <dbReference type="SAM" id="MobiDB-lite"/>
    </source>
</evidence>
<dbReference type="AlphaFoldDB" id="A0A1Y2HVB5"/>
<organism evidence="4 5">
    <name type="scientific">Catenaria anguillulae PL171</name>
    <dbReference type="NCBI Taxonomy" id="765915"/>
    <lineage>
        <taxon>Eukaryota</taxon>
        <taxon>Fungi</taxon>
        <taxon>Fungi incertae sedis</taxon>
        <taxon>Blastocladiomycota</taxon>
        <taxon>Blastocladiomycetes</taxon>
        <taxon>Blastocladiales</taxon>
        <taxon>Catenariaceae</taxon>
        <taxon>Catenaria</taxon>
    </lineage>
</organism>
<feature type="region of interest" description="Disordered" evidence="2">
    <location>
        <begin position="1"/>
        <end position="25"/>
    </location>
</feature>
<proteinExistence type="predicted"/>
<accession>A0A1Y2HVB5</accession>
<dbReference type="PANTHER" id="PTHR10267:SF0">
    <property type="entry name" value="DNA POLYMERASE SUBUNIT GAMMA-1"/>
    <property type="match status" value="1"/>
</dbReference>
<dbReference type="InterPro" id="IPR002297">
    <property type="entry name" value="DNA-dir_DNA_pol_A_mt"/>
</dbReference>
<sequence length="871" mass="95885">MLSSSLHKQVFPHASSASSSTSSASSVDPHAIAISHAHLNQWQLDISNSTELPNVHLPLPPLQGPTIAHHFERLGQHYAQPTLDLIDAWLAQPGHPPLADDPATWLMLPGWTRYDPIDGSPTPVPYPDGPVVVFDVETCPKLSRYPVMATALTGSAWYAWVSPWLIRAASSSSSSDPRANSQPQPGAADLIPLGPHAQIVIGHNVSYDRACVLEEYSIRKSTRVWLDTLSLHVATNGMSSQQRPDFDKVQRVLKKAATERAKAAAAQLAPDHTTGNGLAACAKFYLGVDLEKSTRDAFVDAESADPIVADFNSLMHYCATDVLTTANVFRKVFPQFRQKCPHPVSFVGQAAMGSCFLPVNDQWPKFIAQCDERVKAMVDEIEEYLVMLAHMTVDMVIDRSAAVNLYEGEGGDENNEFPLSGYLPEGLKLRQDVLESNPWLAQLNWECKPLRITKKGLPYKNQKLPNYPDATWLGFPLIHSDRDKWGYMIVFKSGSADYIVFQRWIDQGYRFFKLPHPDGDAANAGNPFTKAFAQYFADGTLQSAHPQAKQALELQLLASYWISRATAFGLKAGRKHWGMILPQMQVMGTITRRAVENTWLTASNAKKGRLGSDVKRHVVAPPGYALVGADVDSEELWISSVMGDAQFGEHGATALGWMTLQGTKAHGTDLHSAKQFNYARIYGAGEAFATGTLRQHNRELSMEEATRKAKTLYEKTKGLKSSTLIAGDPRTPVLGCQIPNSLMRQNCGSSYLTSRINWVVQSSGVDYLHLLIVAMQYLIDTHKIDARLLITIHDEIRYMVHDEDKYRGQRPVHHAHQSHPIPAGESLDIYGLLAKGDQAMLIATKLAPITGIAQPATSPLVAAAANTDQSI</sequence>
<dbReference type="STRING" id="765915.A0A1Y2HVB5"/>
<dbReference type="GO" id="GO:0003887">
    <property type="term" value="F:DNA-directed DNA polymerase activity"/>
    <property type="evidence" value="ECO:0007669"/>
    <property type="project" value="InterPro"/>
</dbReference>
<keyword evidence="5" id="KW-1185">Reference proteome</keyword>
<dbReference type="Pfam" id="PF00476">
    <property type="entry name" value="DNA_pol_A"/>
    <property type="match status" value="1"/>
</dbReference>
<protein>
    <recommendedName>
        <fullName evidence="1">Mitochondrial DNA polymerase catalytic subunit</fullName>
    </recommendedName>
</protein>
<dbReference type="GO" id="GO:0003677">
    <property type="term" value="F:DNA binding"/>
    <property type="evidence" value="ECO:0007669"/>
    <property type="project" value="InterPro"/>
</dbReference>
<dbReference type="InterPro" id="IPR041336">
    <property type="entry name" value="DNApol_Exo"/>
</dbReference>
<dbReference type="PANTHER" id="PTHR10267">
    <property type="entry name" value="DNA POLYMERASE SUBUNIT GAMMA-1"/>
    <property type="match status" value="1"/>
</dbReference>
<evidence type="ECO:0000313" key="5">
    <source>
        <dbReference type="Proteomes" id="UP000193411"/>
    </source>
</evidence>
<dbReference type="OrthoDB" id="5588663at2759"/>
<dbReference type="SUPFAM" id="SSF53098">
    <property type="entry name" value="Ribonuclease H-like"/>
    <property type="match status" value="1"/>
</dbReference>
<dbReference type="Gene3D" id="3.30.420.390">
    <property type="match status" value="2"/>
</dbReference>
<comment type="caution">
    <text evidence="4">The sequence shown here is derived from an EMBL/GenBank/DDBJ whole genome shotgun (WGS) entry which is preliminary data.</text>
</comment>
<dbReference type="Pfam" id="PF18136">
    <property type="entry name" value="DNApol_Exo"/>
    <property type="match status" value="1"/>
</dbReference>
<evidence type="ECO:0000313" key="4">
    <source>
        <dbReference type="EMBL" id="ORZ37894.1"/>
    </source>
</evidence>
<dbReference type="Gene3D" id="1.10.150.20">
    <property type="entry name" value="5' to 3' exonuclease, C-terminal subdomain"/>
    <property type="match status" value="1"/>
</dbReference>
<name>A0A1Y2HVB5_9FUNG</name>
<dbReference type="InterPro" id="IPR043502">
    <property type="entry name" value="DNA/RNA_pol_sf"/>
</dbReference>
<dbReference type="GO" id="GO:0008408">
    <property type="term" value="F:3'-5' exonuclease activity"/>
    <property type="evidence" value="ECO:0007669"/>
    <property type="project" value="TreeGrafter"/>
</dbReference>
<dbReference type="GO" id="GO:0005760">
    <property type="term" value="C:gamma DNA polymerase complex"/>
    <property type="evidence" value="ECO:0007669"/>
    <property type="project" value="InterPro"/>
</dbReference>
<feature type="domain" description="DNA-directed DNA polymerase family A palm" evidence="3">
    <location>
        <begin position="611"/>
        <end position="804"/>
    </location>
</feature>